<reference evidence="9" key="1">
    <citation type="submission" date="2022-03" db="EMBL/GenBank/DDBJ databases">
        <title>Identification of a novel bacterium isolated from mangrove sediments.</title>
        <authorList>
            <person name="Pan X."/>
        </authorList>
    </citation>
    <scope>NUCLEOTIDE SEQUENCE</scope>
    <source>
        <strain evidence="9">B1949</strain>
    </source>
</reference>
<gene>
    <name evidence="9" type="ORF">MTR62_20430</name>
</gene>
<keyword evidence="2 7" id="KW-0812">Transmembrane</keyword>
<evidence type="ECO:0000256" key="6">
    <source>
        <dbReference type="ARBA" id="ARBA00023136"/>
    </source>
</evidence>
<keyword evidence="3 7" id="KW-1133">Transmembrane helix</keyword>
<feature type="transmembrane region" description="Helical" evidence="7">
    <location>
        <begin position="77"/>
        <end position="95"/>
    </location>
</feature>
<dbReference type="EMBL" id="JALHLF010000199">
    <property type="protein sequence ID" value="MCJ2185032.1"/>
    <property type="molecule type" value="Genomic_DNA"/>
</dbReference>
<keyword evidence="6 7" id="KW-0472">Membrane</keyword>
<evidence type="ECO:0000256" key="1">
    <source>
        <dbReference type="ARBA" id="ARBA00004127"/>
    </source>
</evidence>
<dbReference type="RefSeq" id="WP_244024415.1">
    <property type="nucleotide sequence ID" value="NZ_JALHLF010000199.1"/>
</dbReference>
<evidence type="ECO:0000313" key="9">
    <source>
        <dbReference type="EMBL" id="MCJ2185032.1"/>
    </source>
</evidence>
<organism evidence="9 10">
    <name type="scientific">Novosphingobium organovorum</name>
    <dbReference type="NCBI Taxonomy" id="2930092"/>
    <lineage>
        <taxon>Bacteria</taxon>
        <taxon>Pseudomonadati</taxon>
        <taxon>Pseudomonadota</taxon>
        <taxon>Alphaproteobacteria</taxon>
        <taxon>Sphingomonadales</taxon>
        <taxon>Sphingomonadaceae</taxon>
        <taxon>Novosphingobium</taxon>
    </lineage>
</organism>
<keyword evidence="5" id="KW-0443">Lipid metabolism</keyword>
<evidence type="ECO:0000256" key="5">
    <source>
        <dbReference type="ARBA" id="ARBA00023098"/>
    </source>
</evidence>
<name>A0ABT0BJ14_9SPHN</name>
<dbReference type="PANTHER" id="PTHR21624">
    <property type="entry name" value="STEROL DESATURASE-RELATED PROTEIN"/>
    <property type="match status" value="1"/>
</dbReference>
<sequence>MRLVLQHPVLLIPILLLVLVEIVWRRRNARGYDRGGALASLGVALGQAVFRPLGAVVIGIVLLAAEPIALFHFPSDAALTWIAGFFAVDFVYYWFHRFSHTVRWLWATHAVHHSAAQYVLPSAVRLGWTELFSLGWLFYVALVLIGFPPLMIGVLLGANLLYQFPLHTEMVGRLGPLEAIFNTPSHHRAHHASEAAFLDCNFGGVLIVWDRLFGTFRAEPDGRALRYGLVHALDSHNPLRIAGHEWLRLFAALRTARGLGAKLRIALGRP</sequence>
<evidence type="ECO:0000256" key="3">
    <source>
        <dbReference type="ARBA" id="ARBA00022989"/>
    </source>
</evidence>
<dbReference type="InterPro" id="IPR006694">
    <property type="entry name" value="Fatty_acid_hydroxylase"/>
</dbReference>
<dbReference type="Proteomes" id="UP001162881">
    <property type="component" value="Unassembled WGS sequence"/>
</dbReference>
<comment type="caution">
    <text evidence="9">The sequence shown here is derived from an EMBL/GenBank/DDBJ whole genome shotgun (WGS) entry which is preliminary data.</text>
</comment>
<evidence type="ECO:0000256" key="7">
    <source>
        <dbReference type="SAM" id="Phobius"/>
    </source>
</evidence>
<protein>
    <submittedName>
        <fullName evidence="9">Sterol desaturase family protein</fullName>
    </submittedName>
</protein>
<comment type="subcellular location">
    <subcellularLocation>
        <location evidence="1">Endomembrane system</location>
        <topology evidence="1">Multi-pass membrane protein</topology>
    </subcellularLocation>
</comment>
<keyword evidence="10" id="KW-1185">Reference proteome</keyword>
<feature type="transmembrane region" description="Helical" evidence="7">
    <location>
        <begin position="36"/>
        <end position="65"/>
    </location>
</feature>
<evidence type="ECO:0000259" key="8">
    <source>
        <dbReference type="Pfam" id="PF04116"/>
    </source>
</evidence>
<dbReference type="PANTHER" id="PTHR21624:SF1">
    <property type="entry name" value="ALKYLGLYCEROL MONOOXYGENASE"/>
    <property type="match status" value="1"/>
</dbReference>
<dbReference type="Pfam" id="PF04116">
    <property type="entry name" value="FA_hydroxylase"/>
    <property type="match status" value="1"/>
</dbReference>
<dbReference type="InterPro" id="IPR051689">
    <property type="entry name" value="Sterol_desaturase/TMEM195"/>
</dbReference>
<evidence type="ECO:0000313" key="10">
    <source>
        <dbReference type="Proteomes" id="UP001162881"/>
    </source>
</evidence>
<evidence type="ECO:0000256" key="2">
    <source>
        <dbReference type="ARBA" id="ARBA00022692"/>
    </source>
</evidence>
<proteinExistence type="predicted"/>
<evidence type="ECO:0000256" key="4">
    <source>
        <dbReference type="ARBA" id="ARBA00023002"/>
    </source>
</evidence>
<feature type="domain" description="Fatty acid hydroxylase" evidence="8">
    <location>
        <begin position="81"/>
        <end position="215"/>
    </location>
</feature>
<keyword evidence="4" id="KW-0560">Oxidoreductase</keyword>
<accession>A0ABT0BJ14</accession>
<feature type="transmembrane region" description="Helical" evidence="7">
    <location>
        <begin position="6"/>
        <end position="24"/>
    </location>
</feature>
<feature type="transmembrane region" description="Helical" evidence="7">
    <location>
        <begin position="136"/>
        <end position="162"/>
    </location>
</feature>